<dbReference type="CDD" id="cd07920">
    <property type="entry name" value="Pumilio"/>
    <property type="match status" value="1"/>
</dbReference>
<dbReference type="PROSITE" id="PS50303">
    <property type="entry name" value="PUM_HD"/>
    <property type="match status" value="1"/>
</dbReference>
<feature type="compositionally biased region" description="Polar residues" evidence="4">
    <location>
        <begin position="75"/>
        <end position="104"/>
    </location>
</feature>
<feature type="region of interest" description="Disordered" evidence="4">
    <location>
        <begin position="346"/>
        <end position="387"/>
    </location>
</feature>
<dbReference type="Gene3D" id="1.25.10.10">
    <property type="entry name" value="Leucine-rich Repeat Variant"/>
    <property type="match status" value="1"/>
</dbReference>
<evidence type="ECO:0000313" key="6">
    <source>
        <dbReference type="EMBL" id="ROV95024.1"/>
    </source>
</evidence>
<dbReference type="InterPro" id="IPR016024">
    <property type="entry name" value="ARM-type_fold"/>
</dbReference>
<dbReference type="SUPFAM" id="SSF48371">
    <property type="entry name" value="ARM repeat"/>
    <property type="match status" value="1"/>
</dbReference>
<feature type="repeat" description="Pumilio" evidence="3">
    <location>
        <begin position="512"/>
        <end position="547"/>
    </location>
</feature>
<evidence type="ECO:0000313" key="7">
    <source>
        <dbReference type="Proteomes" id="UP000285146"/>
    </source>
</evidence>
<feature type="region of interest" description="Disordered" evidence="4">
    <location>
        <begin position="1"/>
        <end position="53"/>
    </location>
</feature>
<protein>
    <recommendedName>
        <fullName evidence="5">PUM-HD domain-containing protein</fullName>
    </recommendedName>
</protein>
<reference evidence="6 7" key="1">
    <citation type="submission" date="2015-09" db="EMBL/GenBank/DDBJ databases">
        <title>Host preference determinants of Valsa canker pathogens revealed by comparative genomics.</title>
        <authorList>
            <person name="Yin Z."/>
            <person name="Huang L."/>
        </authorList>
    </citation>
    <scope>NUCLEOTIDE SEQUENCE [LARGE SCALE GENOMIC DNA]</scope>
    <source>
        <strain evidence="6 7">SXYLt</strain>
    </source>
</reference>
<dbReference type="GO" id="GO:0003730">
    <property type="term" value="F:mRNA 3'-UTR binding"/>
    <property type="evidence" value="ECO:0007669"/>
    <property type="project" value="TreeGrafter"/>
</dbReference>
<comment type="function">
    <text evidence="2">RNA-binding nucleolar protein required for pre-rRNA processing. Involved in production of 18S rRNA and assembly of small ribosomal subunit.</text>
</comment>
<dbReference type="STRING" id="1230097.A0A423VVB2"/>
<accession>A0A423VVB2</accession>
<feature type="compositionally biased region" description="Low complexity" evidence="4">
    <location>
        <begin position="803"/>
        <end position="824"/>
    </location>
</feature>
<dbReference type="Proteomes" id="UP000285146">
    <property type="component" value="Unassembled WGS sequence"/>
</dbReference>
<dbReference type="PROSITE" id="PS50302">
    <property type="entry name" value="PUM"/>
    <property type="match status" value="5"/>
</dbReference>
<gene>
    <name evidence="6" type="ORF">VPNG_09472</name>
</gene>
<dbReference type="InterPro" id="IPR001313">
    <property type="entry name" value="Pumilio_RNA-bd_rpt"/>
</dbReference>
<feature type="repeat" description="Pumilio" evidence="3">
    <location>
        <begin position="476"/>
        <end position="511"/>
    </location>
</feature>
<feature type="compositionally biased region" description="Polar residues" evidence="4">
    <location>
        <begin position="825"/>
        <end position="861"/>
    </location>
</feature>
<organism evidence="6 7">
    <name type="scientific">Cytospora leucostoma</name>
    <dbReference type="NCBI Taxonomy" id="1230097"/>
    <lineage>
        <taxon>Eukaryota</taxon>
        <taxon>Fungi</taxon>
        <taxon>Dikarya</taxon>
        <taxon>Ascomycota</taxon>
        <taxon>Pezizomycotina</taxon>
        <taxon>Sordariomycetes</taxon>
        <taxon>Sordariomycetidae</taxon>
        <taxon>Diaporthales</taxon>
        <taxon>Cytosporaceae</taxon>
        <taxon>Cytospora</taxon>
    </lineage>
</organism>
<dbReference type="InterPro" id="IPR033712">
    <property type="entry name" value="Pumilio_RNA-bd"/>
</dbReference>
<dbReference type="OrthoDB" id="668540at2759"/>
<feature type="compositionally biased region" description="Polar residues" evidence="4">
    <location>
        <begin position="127"/>
        <end position="167"/>
    </location>
</feature>
<proteinExistence type="predicted"/>
<dbReference type="SMART" id="SM00025">
    <property type="entry name" value="Pumilio"/>
    <property type="match status" value="8"/>
</dbReference>
<dbReference type="PANTHER" id="PTHR12537:SF12">
    <property type="entry name" value="MATERNAL PROTEIN PUMILIO"/>
    <property type="match status" value="1"/>
</dbReference>
<feature type="region of interest" description="Disordered" evidence="4">
    <location>
        <begin position="75"/>
        <end position="167"/>
    </location>
</feature>
<dbReference type="InterPro" id="IPR033133">
    <property type="entry name" value="PUM-HD"/>
</dbReference>
<dbReference type="InterPro" id="IPR011989">
    <property type="entry name" value="ARM-like"/>
</dbReference>
<feature type="region of interest" description="Disordered" evidence="4">
    <location>
        <begin position="802"/>
        <end position="882"/>
    </location>
</feature>
<feature type="region of interest" description="Disordered" evidence="4">
    <location>
        <begin position="290"/>
        <end position="324"/>
    </location>
</feature>
<dbReference type="GO" id="GO:0005737">
    <property type="term" value="C:cytoplasm"/>
    <property type="evidence" value="ECO:0007669"/>
    <property type="project" value="TreeGrafter"/>
</dbReference>
<feature type="repeat" description="Pumilio" evidence="3">
    <location>
        <begin position="620"/>
        <end position="655"/>
    </location>
</feature>
<feature type="domain" description="PUM-HD" evidence="5">
    <location>
        <begin position="454"/>
        <end position="797"/>
    </location>
</feature>
<evidence type="ECO:0000259" key="5">
    <source>
        <dbReference type="PROSITE" id="PS50303"/>
    </source>
</evidence>
<dbReference type="GO" id="GO:0000288">
    <property type="term" value="P:nuclear-transcribed mRNA catabolic process, deadenylation-dependent decay"/>
    <property type="evidence" value="ECO:0007669"/>
    <property type="project" value="TreeGrafter"/>
</dbReference>
<feature type="repeat" description="Pumilio" evidence="3">
    <location>
        <begin position="548"/>
        <end position="584"/>
    </location>
</feature>
<feature type="compositionally biased region" description="Polar residues" evidence="4">
    <location>
        <begin position="374"/>
        <end position="387"/>
    </location>
</feature>
<keyword evidence="1" id="KW-0677">Repeat</keyword>
<sequence length="882" mass="96431">MENGQGDSYLLWPKQNHGQPQNRNSRSANYSSFPSLLNGPGHGGTGTSIWSNNPVTDSLASRDAAGVPGAFKSWNTNGAKLTQPTASGQSLHSGQRSNGINASDGSRWPSGLGWASSDSIHSRPGAPQSTSPPTAFQNTSNTSPSFQPGRSANGKSTTFPTSLAPTTNSLMGYSAISGAMHGSRSNSFQAGFGGFQRGNQGTPGFDEAAASREAILPPSRHSESEAQAQISNDAFGFSNGIATQSRHASRPSLSAASSSYFPQPSNSRSQSLNPQNDEMVLEAVRASFNRELSGNSPGPRLNGMQSSAQAPSQFGRGMEFTPSNSLHTFSQEARRDSLAASINQSALNSPRGFGSARPSETWASTPSREYDQMSRVQRPQSQVSRIQNQSPYVDPAYNPLSFQPQLMQQMIHPTLSLQYPAYGLPGQPFFAPTAPAAFASRPGRAPDQYAGFKATPQLLEDFKRTYKSNRKWQLKDVLGFVTDFAGDQQGSRFLQEKIPGANSDDKQKVFEEILVNAKEMMTDVFGNYIVQKLFEYGTLVQKKLLAAKMKGHVAELATNIYGCRCVQEALQYVLVEQQVEIAMELEPNIIHLMQGLHSNHVVQKVLSKLPRERIDFIYDAVRGKVYTLSTEQYACRVIQRMIEQGTEADRAFIMEEFHKVAHKLVTDDWGNYVVQAVIKQGSPDARARVIRLCIDNFLPFSKQKVASNVMEHCIEYGTEEDRLEIYRFITSHPTEDGTSMLQLMWKDQFANYVVQKLCFCLKGAEQEALITDSRPYYLARKKPSRPDEKWAAFEKLMSRFPASTSRQNSISSNSNGPSNGVAGSRPSSQNSAMPTPALTTGGNSPRTSSSHTTSDGATETQAPLHDILNKFDAVSLGDKLPA</sequence>
<feature type="region of interest" description="Disordered" evidence="4">
    <location>
        <begin position="243"/>
        <end position="274"/>
    </location>
</feature>
<keyword evidence="7" id="KW-1185">Reference proteome</keyword>
<feature type="compositionally biased region" description="Polar residues" evidence="4">
    <location>
        <begin position="16"/>
        <end position="35"/>
    </location>
</feature>
<dbReference type="InParanoid" id="A0A423VVB2"/>
<evidence type="ECO:0000256" key="1">
    <source>
        <dbReference type="ARBA" id="ARBA00022737"/>
    </source>
</evidence>
<dbReference type="EMBL" id="LKEB01000073">
    <property type="protein sequence ID" value="ROV95024.1"/>
    <property type="molecule type" value="Genomic_DNA"/>
</dbReference>
<feature type="compositionally biased region" description="Polar residues" evidence="4">
    <location>
        <begin position="260"/>
        <end position="274"/>
    </location>
</feature>
<feature type="compositionally biased region" description="Low complexity" evidence="4">
    <location>
        <begin position="250"/>
        <end position="259"/>
    </location>
</feature>
<feature type="compositionally biased region" description="Polar residues" evidence="4">
    <location>
        <begin position="303"/>
        <end position="312"/>
    </location>
</feature>
<dbReference type="Pfam" id="PF00806">
    <property type="entry name" value="PUF"/>
    <property type="match status" value="8"/>
</dbReference>
<evidence type="ECO:0000256" key="2">
    <source>
        <dbReference type="ARBA" id="ARBA00024893"/>
    </source>
</evidence>
<name>A0A423VVB2_9PEZI</name>
<evidence type="ECO:0000256" key="3">
    <source>
        <dbReference type="PROSITE-ProRule" id="PRU00317"/>
    </source>
</evidence>
<comment type="caution">
    <text evidence="6">The sequence shown here is derived from an EMBL/GenBank/DDBJ whole genome shotgun (WGS) entry which is preliminary data.</text>
</comment>
<dbReference type="PANTHER" id="PTHR12537">
    <property type="entry name" value="RNA BINDING PROTEIN PUMILIO-RELATED"/>
    <property type="match status" value="1"/>
</dbReference>
<evidence type="ECO:0000256" key="4">
    <source>
        <dbReference type="SAM" id="MobiDB-lite"/>
    </source>
</evidence>
<dbReference type="AlphaFoldDB" id="A0A423VVB2"/>
<feature type="repeat" description="Pumilio" evidence="3">
    <location>
        <begin position="656"/>
        <end position="691"/>
    </location>
</feature>